<name>A0A7Z0GNT8_9MICC</name>
<accession>A0A7Z0GNT8</accession>
<dbReference type="InterPro" id="IPR039556">
    <property type="entry name" value="ICL/PEPM"/>
</dbReference>
<dbReference type="AlphaFoldDB" id="A0A7Z0GNT8"/>
<dbReference type="InterPro" id="IPR040442">
    <property type="entry name" value="Pyrv_kinase-like_dom_sf"/>
</dbReference>
<dbReference type="PANTHER" id="PTHR42905">
    <property type="entry name" value="PHOSPHOENOLPYRUVATE CARBOXYLASE"/>
    <property type="match status" value="1"/>
</dbReference>
<keyword evidence="2" id="KW-1185">Reference proteome</keyword>
<sequence>MTPAPSTAELAARADTLLNLHHRQAPVVLPTAWDVWSARFIEEAGFEALTVGSHPLADSLGAADGEAMSLEQALEAIARITAGVDIPVSADLESGYDTPPAELVERTLAAGVVGINIEDVVHSRGAMRSAQEHADYLAGIRQAADQAGVHLVINGRTDVYKHTGDFKDPLSETLHRLHRMEEAGVDSLYPVGLPSEEVLSTILAEIRTPLNVTAHPEQGAVPDGLGLARLTELGVSRVSFGPLLQMTLAEKASGVLDGWK</sequence>
<dbReference type="Pfam" id="PF13714">
    <property type="entry name" value="PEP_mutase"/>
    <property type="match status" value="1"/>
</dbReference>
<dbReference type="Gene3D" id="3.20.20.60">
    <property type="entry name" value="Phosphoenolpyruvate-binding domains"/>
    <property type="match status" value="1"/>
</dbReference>
<protein>
    <submittedName>
        <fullName evidence="1">2-methylisocitrate lyase-like PEP mutase family enzyme</fullName>
    </submittedName>
</protein>
<dbReference type="EMBL" id="JACCFY010000001">
    <property type="protein sequence ID" value="NYJ79133.1"/>
    <property type="molecule type" value="Genomic_DNA"/>
</dbReference>
<evidence type="ECO:0000313" key="1">
    <source>
        <dbReference type="EMBL" id="NYJ79133.1"/>
    </source>
</evidence>
<dbReference type="Proteomes" id="UP000535437">
    <property type="component" value="Unassembled WGS sequence"/>
</dbReference>
<comment type="caution">
    <text evidence="1">The sequence shown here is derived from an EMBL/GenBank/DDBJ whole genome shotgun (WGS) entry which is preliminary data.</text>
</comment>
<organism evidence="1 2">
    <name type="scientific">Nesterenkonia xinjiangensis</name>
    <dbReference type="NCBI Taxonomy" id="225327"/>
    <lineage>
        <taxon>Bacteria</taxon>
        <taxon>Bacillati</taxon>
        <taxon>Actinomycetota</taxon>
        <taxon>Actinomycetes</taxon>
        <taxon>Micrococcales</taxon>
        <taxon>Micrococcaceae</taxon>
        <taxon>Nesterenkonia</taxon>
    </lineage>
</organism>
<evidence type="ECO:0000313" key="2">
    <source>
        <dbReference type="Proteomes" id="UP000535437"/>
    </source>
</evidence>
<dbReference type="CDD" id="cd00377">
    <property type="entry name" value="ICL_PEPM"/>
    <property type="match status" value="1"/>
</dbReference>
<dbReference type="GO" id="GO:0016829">
    <property type="term" value="F:lyase activity"/>
    <property type="evidence" value="ECO:0007669"/>
    <property type="project" value="UniProtKB-KW"/>
</dbReference>
<reference evidence="1 2" key="1">
    <citation type="submission" date="2020-07" db="EMBL/GenBank/DDBJ databases">
        <title>Sequencing the genomes of 1000 actinobacteria strains.</title>
        <authorList>
            <person name="Klenk H.-P."/>
        </authorList>
    </citation>
    <scope>NUCLEOTIDE SEQUENCE [LARGE SCALE GENOMIC DNA]</scope>
    <source>
        <strain evidence="1 2">DSM 15475</strain>
    </source>
</reference>
<dbReference type="InterPro" id="IPR015813">
    <property type="entry name" value="Pyrv/PenolPyrv_kinase-like_dom"/>
</dbReference>
<dbReference type="SUPFAM" id="SSF51621">
    <property type="entry name" value="Phosphoenolpyruvate/pyruvate domain"/>
    <property type="match status" value="1"/>
</dbReference>
<gene>
    <name evidence="1" type="ORF">HNR09_002544</name>
</gene>
<keyword evidence="1" id="KW-0456">Lyase</keyword>
<dbReference type="PANTHER" id="PTHR42905:SF16">
    <property type="entry name" value="CARBOXYPHOSPHONOENOLPYRUVATE PHOSPHONOMUTASE-LIKE PROTEIN (AFU_ORTHOLOGUE AFUA_5G07230)"/>
    <property type="match status" value="1"/>
</dbReference>
<dbReference type="RefSeq" id="WP_179542398.1">
    <property type="nucleotide sequence ID" value="NZ_BAAALL010000001.1"/>
</dbReference>
<proteinExistence type="predicted"/>